<dbReference type="Pfam" id="PF25976">
    <property type="entry name" value="LpqB_N"/>
    <property type="match status" value="1"/>
</dbReference>
<keyword evidence="2 6" id="KW-0732">Signal</keyword>
<dbReference type="SUPFAM" id="SSF69322">
    <property type="entry name" value="Tricorn protease domain 2"/>
    <property type="match status" value="1"/>
</dbReference>
<dbReference type="PROSITE" id="PS51257">
    <property type="entry name" value="PROKAR_LIPOPROTEIN"/>
    <property type="match status" value="1"/>
</dbReference>
<keyword evidence="9" id="KW-1185">Reference proteome</keyword>
<dbReference type="SMART" id="SM00909">
    <property type="entry name" value="Germane"/>
    <property type="match status" value="1"/>
</dbReference>
<dbReference type="InterPro" id="IPR019606">
    <property type="entry name" value="GerMN"/>
</dbReference>
<proteinExistence type="inferred from homology"/>
<comment type="caution">
    <text evidence="8">The sequence shown here is derived from an EMBL/GenBank/DDBJ whole genome shotgun (WGS) entry which is preliminary data.</text>
</comment>
<dbReference type="Proteomes" id="UP001500635">
    <property type="component" value="Unassembled WGS sequence"/>
</dbReference>
<evidence type="ECO:0000259" key="7">
    <source>
        <dbReference type="SMART" id="SM00909"/>
    </source>
</evidence>
<keyword evidence="3 6" id="KW-0472">Membrane</keyword>
<gene>
    <name evidence="6 8" type="primary">lpqB</name>
    <name evidence="8" type="ORF">GCM10023147_52300</name>
</gene>
<dbReference type="HAMAP" id="MF_01373">
    <property type="entry name" value="LpqB_lipoprot"/>
    <property type="match status" value="1"/>
</dbReference>
<evidence type="ECO:0000256" key="1">
    <source>
        <dbReference type="ARBA" id="ARBA00022475"/>
    </source>
</evidence>
<dbReference type="EMBL" id="BAABFR010000214">
    <property type="protein sequence ID" value="GAA4408330.1"/>
    <property type="molecule type" value="Genomic_DNA"/>
</dbReference>
<organism evidence="8 9">
    <name type="scientific">Tsukamurella soli</name>
    <dbReference type="NCBI Taxonomy" id="644556"/>
    <lineage>
        <taxon>Bacteria</taxon>
        <taxon>Bacillati</taxon>
        <taxon>Actinomycetota</taxon>
        <taxon>Actinomycetes</taxon>
        <taxon>Mycobacteriales</taxon>
        <taxon>Tsukamurellaceae</taxon>
        <taxon>Tsukamurella</taxon>
    </lineage>
</organism>
<dbReference type="InterPro" id="IPR059026">
    <property type="entry name" value="LpqB_N"/>
</dbReference>
<feature type="domain" description="GerMN" evidence="7">
    <location>
        <begin position="214"/>
        <end position="312"/>
    </location>
</feature>
<evidence type="ECO:0000313" key="9">
    <source>
        <dbReference type="Proteomes" id="UP001500635"/>
    </source>
</evidence>
<comment type="similarity">
    <text evidence="6">Belongs to the LpqB lipoprotein family.</text>
</comment>
<evidence type="ECO:0000313" key="8">
    <source>
        <dbReference type="EMBL" id="GAA4408330.1"/>
    </source>
</evidence>
<evidence type="ECO:0000256" key="3">
    <source>
        <dbReference type="ARBA" id="ARBA00023136"/>
    </source>
</evidence>
<dbReference type="InterPro" id="IPR023959">
    <property type="entry name" value="LpqB"/>
</dbReference>
<evidence type="ECO:0000256" key="2">
    <source>
        <dbReference type="ARBA" id="ARBA00022729"/>
    </source>
</evidence>
<evidence type="ECO:0000256" key="6">
    <source>
        <dbReference type="HAMAP-Rule" id="MF_01373"/>
    </source>
</evidence>
<name>A0ABP8KJ34_9ACTN</name>
<dbReference type="NCBIfam" id="NF010141">
    <property type="entry name" value="PRK13616.1"/>
    <property type="match status" value="1"/>
</dbReference>
<dbReference type="RefSeq" id="WP_345001977.1">
    <property type="nucleotide sequence ID" value="NZ_BAABFR010000214.1"/>
</dbReference>
<comment type="subcellular location">
    <subcellularLocation>
        <location evidence="6">Cell membrane</location>
        <topology evidence="6">Lipid-anchor</topology>
    </subcellularLocation>
</comment>
<accession>A0ABP8KJ34</accession>
<dbReference type="Pfam" id="PF10647">
    <property type="entry name" value="Gmad1"/>
    <property type="match status" value="1"/>
</dbReference>
<reference evidence="9" key="1">
    <citation type="journal article" date="2019" name="Int. J. Syst. Evol. Microbiol.">
        <title>The Global Catalogue of Microorganisms (GCM) 10K type strain sequencing project: providing services to taxonomists for standard genome sequencing and annotation.</title>
        <authorList>
            <consortium name="The Broad Institute Genomics Platform"/>
            <consortium name="The Broad Institute Genome Sequencing Center for Infectious Disease"/>
            <person name="Wu L."/>
            <person name="Ma J."/>
        </authorList>
    </citation>
    <scope>NUCLEOTIDE SEQUENCE [LARGE SCALE GENOMIC DNA]</scope>
    <source>
        <strain evidence="9">JCM 17688</strain>
    </source>
</reference>
<keyword evidence="5 6" id="KW-0449">Lipoprotein</keyword>
<sequence length="605" mass="63828">MRDPRAGGRRVGWARVALVLLLVVASVAGCASIPDRSSPRVIPGLGGESPAVSRDISPRRDAAPEVIVRDFLKANAIADADYAASRRFLVPSGVTSWQVPKQAMVVTKIDVIPTQRSSSVTKMTIRAQAEGTFDSDGVFEPTRQSVSQNVQLALVSGQWRIQGLSSVGQTPMLLIDDDEFRSVYRRYLLYFPDPSGRTMVPDARWLASSRDRLPADLLTLLVRGPRPSLQDAVFNPFGQSSTVRGSVTDLSGSQKDAGVGYAGVRVDFDGVPKLEPDVAKLLAGQVVWTLSGADVQGPYMVTVDGAPLDDKHPSGWNVNDVASVSPNASSDLAVGLHGVLNGAFVRVTPTTTIPVPGPLGQLKTIRSVGLSGTGREVAAVLDTGAQGPGQGTALVIGPYGGVPTQVLVAGTMTRPSWMPDDATVWTVLDGTRVVRLRQDQATGEITEMDVDSSEVAAIAPGPITDLRLSRDGVRVAMIVGGKVLVGVVQQKSTGQSMIAHLQQVAIDRDMSASSIDWNAGDNFVIGRTTSDSPVLSVRYDSGDVTPLPSRNLSPPISMVAASQNTVYATDSSGVWEIEIGPDSTSQYWSQVDALAGGHANPVLPG</sequence>
<evidence type="ECO:0000256" key="5">
    <source>
        <dbReference type="ARBA" id="ARBA00023288"/>
    </source>
</evidence>
<evidence type="ECO:0000256" key="4">
    <source>
        <dbReference type="ARBA" id="ARBA00023139"/>
    </source>
</evidence>
<keyword evidence="1 6" id="KW-1003">Cell membrane</keyword>
<dbReference type="Pfam" id="PF10646">
    <property type="entry name" value="Germane"/>
    <property type="match status" value="1"/>
</dbReference>
<keyword evidence="4 6" id="KW-0564">Palmitate</keyword>
<dbReference type="InterPro" id="IPR018910">
    <property type="entry name" value="LpqB_C"/>
</dbReference>
<protein>
    <recommendedName>
        <fullName evidence="6">Lipoprotein LpqB</fullName>
    </recommendedName>
</protein>